<protein>
    <submittedName>
        <fullName evidence="3">CheY-like chemotaxis protein</fullName>
    </submittedName>
</protein>
<dbReference type="Gene3D" id="3.40.50.2300">
    <property type="match status" value="1"/>
</dbReference>
<dbReference type="CDD" id="cd00156">
    <property type="entry name" value="REC"/>
    <property type="match status" value="1"/>
</dbReference>
<keyword evidence="4" id="KW-1185">Reference proteome</keyword>
<dbReference type="Pfam" id="PF00072">
    <property type="entry name" value="Response_reg"/>
    <property type="match status" value="1"/>
</dbReference>
<gene>
    <name evidence="3" type="ORF">DES45_1221</name>
</gene>
<dbReference type="SUPFAM" id="SSF52172">
    <property type="entry name" value="CheY-like"/>
    <property type="match status" value="1"/>
</dbReference>
<sequence>MRPDPRRPPTVLVVADDPITREVLETMLRNGGFGVLSVSSGEGALLLLCQLRERIDWLVTRVSLPGLVDAWLLADEYHQHQARRPVILLSEAIPEAECPSVDAVFVPPTAAWRVVEVLKGLCCSEPAQVLPFKMPQAA</sequence>
<evidence type="ECO:0000313" key="4">
    <source>
        <dbReference type="Proteomes" id="UP000254925"/>
    </source>
</evidence>
<dbReference type="PROSITE" id="PS50110">
    <property type="entry name" value="RESPONSE_REGULATORY"/>
    <property type="match status" value="1"/>
</dbReference>
<evidence type="ECO:0000256" key="1">
    <source>
        <dbReference type="PROSITE-ProRule" id="PRU00169"/>
    </source>
</evidence>
<dbReference type="GO" id="GO:0000160">
    <property type="term" value="P:phosphorelay signal transduction system"/>
    <property type="evidence" value="ECO:0007669"/>
    <property type="project" value="InterPro"/>
</dbReference>
<dbReference type="Proteomes" id="UP000254925">
    <property type="component" value="Unassembled WGS sequence"/>
</dbReference>
<feature type="domain" description="Response regulatory" evidence="2">
    <location>
        <begin position="10"/>
        <end position="122"/>
    </location>
</feature>
<evidence type="ECO:0000259" key="2">
    <source>
        <dbReference type="PROSITE" id="PS50110"/>
    </source>
</evidence>
<reference evidence="3 4" key="1">
    <citation type="submission" date="2018-07" db="EMBL/GenBank/DDBJ databases">
        <title>Genomic Encyclopedia of Type Strains, Phase IV (KMG-IV): sequencing the most valuable type-strain genomes for metagenomic binning, comparative biology and taxonomic classification.</title>
        <authorList>
            <person name="Goeker M."/>
        </authorList>
    </citation>
    <scope>NUCLEOTIDE SEQUENCE [LARGE SCALE GENOMIC DNA]</scope>
    <source>
        <strain evidence="3 4">DSM 14364</strain>
    </source>
</reference>
<proteinExistence type="predicted"/>
<dbReference type="OrthoDB" id="7210814at2"/>
<name>A0A370H341_9HYPH</name>
<evidence type="ECO:0000313" key="3">
    <source>
        <dbReference type="EMBL" id="RDI50385.1"/>
    </source>
</evidence>
<comment type="caution">
    <text evidence="3">The sequence shown here is derived from an EMBL/GenBank/DDBJ whole genome shotgun (WGS) entry which is preliminary data.</text>
</comment>
<organism evidence="3 4">
    <name type="scientific">Microvirga subterranea</name>
    <dbReference type="NCBI Taxonomy" id="186651"/>
    <lineage>
        <taxon>Bacteria</taxon>
        <taxon>Pseudomonadati</taxon>
        <taxon>Pseudomonadota</taxon>
        <taxon>Alphaproteobacteria</taxon>
        <taxon>Hyphomicrobiales</taxon>
        <taxon>Methylobacteriaceae</taxon>
        <taxon>Microvirga</taxon>
    </lineage>
</organism>
<comment type="caution">
    <text evidence="1">Lacks conserved residue(s) required for the propagation of feature annotation.</text>
</comment>
<accession>A0A370H341</accession>
<dbReference type="AlphaFoldDB" id="A0A370H341"/>
<dbReference type="EMBL" id="QQBB01000022">
    <property type="protein sequence ID" value="RDI50385.1"/>
    <property type="molecule type" value="Genomic_DNA"/>
</dbReference>
<dbReference type="InterPro" id="IPR011006">
    <property type="entry name" value="CheY-like_superfamily"/>
</dbReference>
<dbReference type="InterPro" id="IPR001789">
    <property type="entry name" value="Sig_transdc_resp-reg_receiver"/>
</dbReference>